<evidence type="ECO:0000313" key="2">
    <source>
        <dbReference type="Proteomes" id="UP000095597"/>
    </source>
</evidence>
<evidence type="ECO:0000313" key="1">
    <source>
        <dbReference type="EMBL" id="CUN24038.1"/>
    </source>
</evidence>
<dbReference type="PANTHER" id="PTHR40396:SF1">
    <property type="entry name" value="ATPASE AAA-TYPE CORE DOMAIN-CONTAINING PROTEIN"/>
    <property type="match status" value="1"/>
</dbReference>
<name>A0A173VDP8_9FIRM</name>
<proteinExistence type="predicted"/>
<dbReference type="RefSeq" id="WP_242856365.1">
    <property type="nucleotide sequence ID" value="NZ_CYXO01000023.1"/>
</dbReference>
<dbReference type="PANTHER" id="PTHR40396">
    <property type="entry name" value="ATPASE-LIKE PROTEIN"/>
    <property type="match status" value="1"/>
</dbReference>
<protein>
    <submittedName>
        <fullName evidence="1">Predicted ATPase</fullName>
    </submittedName>
</protein>
<organism evidence="1 2">
    <name type="scientific">Dorea longicatena</name>
    <dbReference type="NCBI Taxonomy" id="88431"/>
    <lineage>
        <taxon>Bacteria</taxon>
        <taxon>Bacillati</taxon>
        <taxon>Bacillota</taxon>
        <taxon>Clostridia</taxon>
        <taxon>Lachnospirales</taxon>
        <taxon>Lachnospiraceae</taxon>
        <taxon>Dorea</taxon>
    </lineage>
</organism>
<dbReference type="EMBL" id="CYXO01000023">
    <property type="protein sequence ID" value="CUN24038.1"/>
    <property type="molecule type" value="Genomic_DNA"/>
</dbReference>
<reference evidence="1 2" key="1">
    <citation type="submission" date="2015-09" db="EMBL/GenBank/DDBJ databases">
        <authorList>
            <consortium name="Pathogen Informatics"/>
        </authorList>
    </citation>
    <scope>NUCLEOTIDE SEQUENCE [LARGE SCALE GENOMIC DNA]</scope>
    <source>
        <strain evidence="1 2">2789STDY5834961</strain>
    </source>
</reference>
<gene>
    <name evidence="1" type="ORF">ERS852573_02763</name>
</gene>
<accession>A0A173VDP8</accession>
<dbReference type="SUPFAM" id="SSF52540">
    <property type="entry name" value="P-loop containing nucleoside triphosphate hydrolases"/>
    <property type="match status" value="1"/>
</dbReference>
<dbReference type="GO" id="GO:0016887">
    <property type="term" value="F:ATP hydrolysis activity"/>
    <property type="evidence" value="ECO:0007669"/>
    <property type="project" value="InterPro"/>
</dbReference>
<sequence>MGSYVVRILKSELWNFKNVKHGVVKYMNYGCVQKYGEIQKKDIVGIYGQNGSGKTALVESLDILKHILLGTEISYDEYAGIISEENDTQLATLFLLEKDNLKYRIEYKVTLRTNKKDEKIDIIEERLNYWNRGSSWKSERDIYFKNPYYDNDDILANADLSIQSKHMKYFKNIKFLNSMSVLAAVSAQGHISVLFNNKAIASLKAQATEENWSDEEQIALYDILNGLQYFSRAHFHIIKVSQLGDINKNKLIPLNMHYETETSVIQGCIPLFINGQGEVPLSIYDLFESAIKAVNIAIKAIIPNLQIELEKKTELEKEDGKKYVQVDVYSKRNGKRFLTKFESEGIKRIISLLSYLVSAYNQPSVCLVVDELDAGIYEYLLGELLGELQKEMKGQLIFTSHNLRVLEKLDYKNIICSTINPKNRYINLTGVGANNNNRDFYIKSLTIGGQKEELYDDEDLDSIGYAFRRAGNPEKKNVNLHLSKEILEKIKEEKE</sequence>
<dbReference type="AlphaFoldDB" id="A0A173VDP8"/>
<dbReference type="Proteomes" id="UP000095597">
    <property type="component" value="Unassembled WGS sequence"/>
</dbReference>
<dbReference type="InterPro" id="IPR027417">
    <property type="entry name" value="P-loop_NTPase"/>
</dbReference>
<dbReference type="Gene3D" id="3.40.50.300">
    <property type="entry name" value="P-loop containing nucleotide triphosphate hydrolases"/>
    <property type="match status" value="2"/>
</dbReference>
<dbReference type="GO" id="GO:0005524">
    <property type="term" value="F:ATP binding"/>
    <property type="evidence" value="ECO:0007669"/>
    <property type="project" value="InterPro"/>
</dbReference>